<feature type="compositionally biased region" description="Basic and acidic residues" evidence="1">
    <location>
        <begin position="13"/>
        <end position="22"/>
    </location>
</feature>
<dbReference type="Proteomes" id="UP000244005">
    <property type="component" value="Unassembled WGS sequence"/>
</dbReference>
<dbReference type="AlphaFoldDB" id="A0A2R6WV97"/>
<evidence type="ECO:0000256" key="1">
    <source>
        <dbReference type="SAM" id="MobiDB-lite"/>
    </source>
</evidence>
<organism evidence="2 3">
    <name type="scientific">Marchantia polymorpha</name>
    <name type="common">Common liverwort</name>
    <name type="synonym">Marchantia aquatica</name>
    <dbReference type="NCBI Taxonomy" id="3197"/>
    <lineage>
        <taxon>Eukaryota</taxon>
        <taxon>Viridiplantae</taxon>
        <taxon>Streptophyta</taxon>
        <taxon>Embryophyta</taxon>
        <taxon>Marchantiophyta</taxon>
        <taxon>Marchantiopsida</taxon>
        <taxon>Marchantiidae</taxon>
        <taxon>Marchantiales</taxon>
        <taxon>Marchantiaceae</taxon>
        <taxon>Marchantia</taxon>
    </lineage>
</organism>
<proteinExistence type="predicted"/>
<accession>A0A2R6WV97</accession>
<evidence type="ECO:0000313" key="3">
    <source>
        <dbReference type="Proteomes" id="UP000244005"/>
    </source>
</evidence>
<keyword evidence="3" id="KW-1185">Reference proteome</keyword>
<reference evidence="3" key="1">
    <citation type="journal article" date="2017" name="Cell">
        <title>Insights into land plant evolution garnered from the Marchantia polymorpha genome.</title>
        <authorList>
            <person name="Bowman J.L."/>
            <person name="Kohchi T."/>
            <person name="Yamato K.T."/>
            <person name="Jenkins J."/>
            <person name="Shu S."/>
            <person name="Ishizaki K."/>
            <person name="Yamaoka S."/>
            <person name="Nishihama R."/>
            <person name="Nakamura Y."/>
            <person name="Berger F."/>
            <person name="Adam C."/>
            <person name="Aki S.S."/>
            <person name="Althoff F."/>
            <person name="Araki T."/>
            <person name="Arteaga-Vazquez M.A."/>
            <person name="Balasubrmanian S."/>
            <person name="Barry K."/>
            <person name="Bauer D."/>
            <person name="Boehm C.R."/>
            <person name="Briginshaw L."/>
            <person name="Caballero-Perez J."/>
            <person name="Catarino B."/>
            <person name="Chen F."/>
            <person name="Chiyoda S."/>
            <person name="Chovatia M."/>
            <person name="Davies K.M."/>
            <person name="Delmans M."/>
            <person name="Demura T."/>
            <person name="Dierschke T."/>
            <person name="Dolan L."/>
            <person name="Dorantes-Acosta A.E."/>
            <person name="Eklund D.M."/>
            <person name="Florent S.N."/>
            <person name="Flores-Sandoval E."/>
            <person name="Fujiyama A."/>
            <person name="Fukuzawa H."/>
            <person name="Galik B."/>
            <person name="Grimanelli D."/>
            <person name="Grimwood J."/>
            <person name="Grossniklaus U."/>
            <person name="Hamada T."/>
            <person name="Haseloff J."/>
            <person name="Hetherington A.J."/>
            <person name="Higo A."/>
            <person name="Hirakawa Y."/>
            <person name="Hundley H.N."/>
            <person name="Ikeda Y."/>
            <person name="Inoue K."/>
            <person name="Inoue S.I."/>
            <person name="Ishida S."/>
            <person name="Jia Q."/>
            <person name="Kakita M."/>
            <person name="Kanazawa T."/>
            <person name="Kawai Y."/>
            <person name="Kawashima T."/>
            <person name="Kennedy M."/>
            <person name="Kinose K."/>
            <person name="Kinoshita T."/>
            <person name="Kohara Y."/>
            <person name="Koide E."/>
            <person name="Komatsu K."/>
            <person name="Kopischke S."/>
            <person name="Kubo M."/>
            <person name="Kyozuka J."/>
            <person name="Lagercrantz U."/>
            <person name="Lin S.S."/>
            <person name="Lindquist E."/>
            <person name="Lipzen A.M."/>
            <person name="Lu C.W."/>
            <person name="De Luna E."/>
            <person name="Martienssen R.A."/>
            <person name="Minamino N."/>
            <person name="Mizutani M."/>
            <person name="Mizutani M."/>
            <person name="Mochizuki N."/>
            <person name="Monte I."/>
            <person name="Mosher R."/>
            <person name="Nagasaki H."/>
            <person name="Nakagami H."/>
            <person name="Naramoto S."/>
            <person name="Nishitani K."/>
            <person name="Ohtani M."/>
            <person name="Okamoto T."/>
            <person name="Okumura M."/>
            <person name="Phillips J."/>
            <person name="Pollak B."/>
            <person name="Reinders A."/>
            <person name="Rovekamp M."/>
            <person name="Sano R."/>
            <person name="Sawa S."/>
            <person name="Schmid M.W."/>
            <person name="Shirakawa M."/>
            <person name="Solano R."/>
            <person name="Spunde A."/>
            <person name="Suetsugu N."/>
            <person name="Sugano S."/>
            <person name="Sugiyama A."/>
            <person name="Sun R."/>
            <person name="Suzuki Y."/>
            <person name="Takenaka M."/>
            <person name="Takezawa D."/>
            <person name="Tomogane H."/>
            <person name="Tsuzuki M."/>
            <person name="Ueda T."/>
            <person name="Umeda M."/>
            <person name="Ward J.M."/>
            <person name="Watanabe Y."/>
            <person name="Yazaki K."/>
            <person name="Yokoyama R."/>
            <person name="Yoshitake Y."/>
            <person name="Yotsui I."/>
            <person name="Zachgo S."/>
            <person name="Schmutz J."/>
        </authorList>
    </citation>
    <scope>NUCLEOTIDE SEQUENCE [LARGE SCALE GENOMIC DNA]</scope>
    <source>
        <strain evidence="3">Tak-1</strain>
    </source>
</reference>
<feature type="region of interest" description="Disordered" evidence="1">
    <location>
        <begin position="1"/>
        <end position="23"/>
    </location>
</feature>
<evidence type="ECO:0000313" key="2">
    <source>
        <dbReference type="EMBL" id="PTQ37774.1"/>
    </source>
</evidence>
<sequence length="191" mass="20827">MGVEAESATFEMGTRDGREARMRIRKPSLEQQSSSALLVGRVRSPDLPKALSAQRTVQCPMFTVRRQACRPTHRYRRCLAYFSSSPLLPDVGSEWLPNLAPPPPRLASRPVVGLNPSLPRSILQVADLPLAAICRARAPYNSELPLALGFSNPPAAAGRRPPLPRGQWLSTGTLIMTGSRSPRGPEDPRGD</sequence>
<name>A0A2R6WV97_MARPO</name>
<gene>
    <name evidence="2" type="ORF">MARPO_0055s0051</name>
</gene>
<dbReference type="EMBL" id="KZ772727">
    <property type="protein sequence ID" value="PTQ37774.1"/>
    <property type="molecule type" value="Genomic_DNA"/>
</dbReference>
<protein>
    <submittedName>
        <fullName evidence="2">Uncharacterized protein</fullName>
    </submittedName>
</protein>